<protein>
    <submittedName>
        <fullName evidence="1">Uncharacterized protein</fullName>
    </submittedName>
</protein>
<proteinExistence type="predicted"/>
<evidence type="ECO:0000313" key="1">
    <source>
        <dbReference type="EMBL" id="KAJ8882179.1"/>
    </source>
</evidence>
<accession>A0ABQ9HD36</accession>
<gene>
    <name evidence="1" type="ORF">PR048_018667</name>
</gene>
<comment type="caution">
    <text evidence="1">The sequence shown here is derived from an EMBL/GenBank/DDBJ whole genome shotgun (WGS) entry which is preliminary data.</text>
</comment>
<reference evidence="1 2" key="1">
    <citation type="submission" date="2023-02" db="EMBL/GenBank/DDBJ databases">
        <title>LHISI_Scaffold_Assembly.</title>
        <authorList>
            <person name="Stuart O.P."/>
            <person name="Cleave R."/>
            <person name="Magrath M.J.L."/>
            <person name="Mikheyev A.S."/>
        </authorList>
    </citation>
    <scope>NUCLEOTIDE SEQUENCE [LARGE SCALE GENOMIC DNA]</scope>
    <source>
        <strain evidence="1">Daus_M_001</strain>
        <tissue evidence="1">Leg muscle</tissue>
    </source>
</reference>
<dbReference type="EMBL" id="JARBHB010000006">
    <property type="protein sequence ID" value="KAJ8882179.1"/>
    <property type="molecule type" value="Genomic_DNA"/>
</dbReference>
<evidence type="ECO:0000313" key="2">
    <source>
        <dbReference type="Proteomes" id="UP001159363"/>
    </source>
</evidence>
<sequence>MSGCTTDSGGRGCAVVRLLASHIGEPGSIHSGVAFRFSHVGIALDDAAGRRVLLGISPWDSWYLHLEPNSHILCPGPWTRPPVSPTLASPRCSIFTLFGCQDLDAAHISSLSLIQWQYRRWRICYTVVSSHSLLPWSNGVGPAWVRCRVISTRLLRQANWRLRESGRANTPYRDN</sequence>
<dbReference type="Proteomes" id="UP001159363">
    <property type="component" value="Chromosome 5"/>
</dbReference>
<name>A0ABQ9HD36_9NEOP</name>
<keyword evidence="2" id="KW-1185">Reference proteome</keyword>
<organism evidence="1 2">
    <name type="scientific">Dryococelus australis</name>
    <dbReference type="NCBI Taxonomy" id="614101"/>
    <lineage>
        <taxon>Eukaryota</taxon>
        <taxon>Metazoa</taxon>
        <taxon>Ecdysozoa</taxon>
        <taxon>Arthropoda</taxon>
        <taxon>Hexapoda</taxon>
        <taxon>Insecta</taxon>
        <taxon>Pterygota</taxon>
        <taxon>Neoptera</taxon>
        <taxon>Polyneoptera</taxon>
        <taxon>Phasmatodea</taxon>
        <taxon>Verophasmatodea</taxon>
        <taxon>Anareolatae</taxon>
        <taxon>Phasmatidae</taxon>
        <taxon>Eurycanthinae</taxon>
        <taxon>Dryococelus</taxon>
    </lineage>
</organism>